<keyword evidence="1" id="KW-0808">Transferase</keyword>
<feature type="domain" description="Integrase zinc-binding" evidence="8">
    <location>
        <begin position="251"/>
        <end position="286"/>
    </location>
</feature>
<name>A0AAP0E2R8_9MAGN</name>
<evidence type="ECO:0000256" key="1">
    <source>
        <dbReference type="ARBA" id="ARBA00022679"/>
    </source>
</evidence>
<keyword evidence="4" id="KW-0255">Endonuclease</keyword>
<reference evidence="9 10" key="1">
    <citation type="submission" date="2024-01" db="EMBL/GenBank/DDBJ databases">
        <title>Genome assemblies of Stephania.</title>
        <authorList>
            <person name="Yang L."/>
        </authorList>
    </citation>
    <scope>NUCLEOTIDE SEQUENCE [LARGE SCALE GENOMIC DNA]</scope>
    <source>
        <strain evidence="9">QJT</strain>
        <tissue evidence="9">Leaf</tissue>
    </source>
</reference>
<evidence type="ECO:0000256" key="5">
    <source>
        <dbReference type="ARBA" id="ARBA00022801"/>
    </source>
</evidence>
<dbReference type="InterPro" id="IPR041373">
    <property type="entry name" value="RT_RNaseH"/>
</dbReference>
<dbReference type="Gene3D" id="1.10.340.70">
    <property type="match status" value="1"/>
</dbReference>
<evidence type="ECO:0000256" key="2">
    <source>
        <dbReference type="ARBA" id="ARBA00022695"/>
    </source>
</evidence>
<dbReference type="GO" id="GO:0016787">
    <property type="term" value="F:hydrolase activity"/>
    <property type="evidence" value="ECO:0007669"/>
    <property type="project" value="UniProtKB-KW"/>
</dbReference>
<accession>A0AAP0E2R8</accession>
<evidence type="ECO:0000256" key="6">
    <source>
        <dbReference type="ARBA" id="ARBA00022918"/>
    </source>
</evidence>
<dbReference type="InterPro" id="IPR043502">
    <property type="entry name" value="DNA/RNA_pol_sf"/>
</dbReference>
<dbReference type="GO" id="GO:0004519">
    <property type="term" value="F:endonuclease activity"/>
    <property type="evidence" value="ECO:0007669"/>
    <property type="project" value="UniProtKB-KW"/>
</dbReference>
<evidence type="ECO:0000256" key="4">
    <source>
        <dbReference type="ARBA" id="ARBA00022759"/>
    </source>
</evidence>
<evidence type="ECO:0000259" key="8">
    <source>
        <dbReference type="Pfam" id="PF17921"/>
    </source>
</evidence>
<proteinExistence type="predicted"/>
<gene>
    <name evidence="9" type="ORF">Sjap_026041</name>
</gene>
<keyword evidence="2" id="KW-0548">Nucleotidyltransferase</keyword>
<sequence length="286" mass="33254">MTRLTKKDVPFEWSEECEQAFLELKKRLTTAPVLALPEPGKELTVYTDASGTGLGCVLMQEGRPVAYLSRRLRPHEHNYPVHDLELAAVVFALKAWRHYLYGEKFVLYTDHQSLRYIFTQKDLNMRQRRWLELLKDYDFTSEYHPGKANVVADALSRCEVDIDPETRHMGLLEMASVMSMSDLSVMQDLQICGQMRVPTVSLERVSECQRADGLYGRFSGLARDPECTDWAETSDGCLRHRGRLWVPAVSEIRDSILEDAHRSRYTVHPGRTKMYHDLRRLFWWRG</sequence>
<dbReference type="Gene3D" id="3.30.70.270">
    <property type="match status" value="1"/>
</dbReference>
<dbReference type="AlphaFoldDB" id="A0AAP0E2R8"/>
<keyword evidence="6" id="KW-0695">RNA-directed DNA polymerase</keyword>
<dbReference type="PANTHER" id="PTHR37984">
    <property type="entry name" value="PROTEIN CBG26694"/>
    <property type="match status" value="1"/>
</dbReference>
<keyword evidence="10" id="KW-1185">Reference proteome</keyword>
<dbReference type="SUPFAM" id="SSF56672">
    <property type="entry name" value="DNA/RNA polymerases"/>
    <property type="match status" value="1"/>
</dbReference>
<keyword evidence="5" id="KW-0378">Hydrolase</keyword>
<feature type="domain" description="Reverse transcriptase RNase H-like" evidence="7">
    <location>
        <begin position="39"/>
        <end position="137"/>
    </location>
</feature>
<comment type="caution">
    <text evidence="9">The sequence shown here is derived from an EMBL/GenBank/DDBJ whole genome shotgun (WGS) entry which is preliminary data.</text>
</comment>
<protein>
    <recommendedName>
        <fullName evidence="11">Reverse transcriptase RNase H-like domain-containing protein</fullName>
    </recommendedName>
</protein>
<dbReference type="InterPro" id="IPR043128">
    <property type="entry name" value="Rev_trsase/Diguanyl_cyclase"/>
</dbReference>
<keyword evidence="3" id="KW-0540">Nuclease</keyword>
<dbReference type="InterPro" id="IPR041588">
    <property type="entry name" value="Integrase_H2C2"/>
</dbReference>
<evidence type="ECO:0000313" key="9">
    <source>
        <dbReference type="EMBL" id="KAK9085630.1"/>
    </source>
</evidence>
<organism evidence="9 10">
    <name type="scientific">Stephania japonica</name>
    <dbReference type="NCBI Taxonomy" id="461633"/>
    <lineage>
        <taxon>Eukaryota</taxon>
        <taxon>Viridiplantae</taxon>
        <taxon>Streptophyta</taxon>
        <taxon>Embryophyta</taxon>
        <taxon>Tracheophyta</taxon>
        <taxon>Spermatophyta</taxon>
        <taxon>Magnoliopsida</taxon>
        <taxon>Ranunculales</taxon>
        <taxon>Menispermaceae</taxon>
        <taxon>Menispermoideae</taxon>
        <taxon>Cissampelideae</taxon>
        <taxon>Stephania</taxon>
    </lineage>
</organism>
<dbReference type="InterPro" id="IPR050951">
    <property type="entry name" value="Retrovirus_Pol_polyprotein"/>
</dbReference>
<evidence type="ECO:0008006" key="11">
    <source>
        <dbReference type="Google" id="ProtNLM"/>
    </source>
</evidence>
<evidence type="ECO:0000259" key="7">
    <source>
        <dbReference type="Pfam" id="PF17917"/>
    </source>
</evidence>
<dbReference type="Proteomes" id="UP001417504">
    <property type="component" value="Unassembled WGS sequence"/>
</dbReference>
<dbReference type="Pfam" id="PF17917">
    <property type="entry name" value="RT_RNaseH"/>
    <property type="match status" value="1"/>
</dbReference>
<evidence type="ECO:0000256" key="3">
    <source>
        <dbReference type="ARBA" id="ARBA00022722"/>
    </source>
</evidence>
<dbReference type="Pfam" id="PF17921">
    <property type="entry name" value="Integrase_H2C2"/>
    <property type="match status" value="1"/>
</dbReference>
<evidence type="ECO:0000313" key="10">
    <source>
        <dbReference type="Proteomes" id="UP001417504"/>
    </source>
</evidence>
<dbReference type="CDD" id="cd09274">
    <property type="entry name" value="RNase_HI_RT_Ty3"/>
    <property type="match status" value="1"/>
</dbReference>
<dbReference type="GO" id="GO:0003964">
    <property type="term" value="F:RNA-directed DNA polymerase activity"/>
    <property type="evidence" value="ECO:0007669"/>
    <property type="project" value="UniProtKB-KW"/>
</dbReference>
<dbReference type="EMBL" id="JBBNAE010000011">
    <property type="protein sequence ID" value="KAK9085630.1"/>
    <property type="molecule type" value="Genomic_DNA"/>
</dbReference>
<dbReference type="PANTHER" id="PTHR37984:SF5">
    <property type="entry name" value="PROTEIN NYNRIN-LIKE"/>
    <property type="match status" value="1"/>
</dbReference>